<organism evidence="21 22">
    <name type="scientific">Circinella minor</name>
    <dbReference type="NCBI Taxonomy" id="1195481"/>
    <lineage>
        <taxon>Eukaryota</taxon>
        <taxon>Fungi</taxon>
        <taxon>Fungi incertae sedis</taxon>
        <taxon>Mucoromycota</taxon>
        <taxon>Mucoromycotina</taxon>
        <taxon>Mucoromycetes</taxon>
        <taxon>Mucorales</taxon>
        <taxon>Lichtheimiaceae</taxon>
        <taxon>Circinella</taxon>
    </lineage>
</organism>
<evidence type="ECO:0000259" key="19">
    <source>
        <dbReference type="PROSITE" id="PS51194"/>
    </source>
</evidence>
<feature type="transmembrane region" description="Helical" evidence="17">
    <location>
        <begin position="43"/>
        <end position="65"/>
    </location>
</feature>
<dbReference type="InterPro" id="IPR014014">
    <property type="entry name" value="RNA_helicase_DEAD_Q_motif"/>
</dbReference>
<dbReference type="Pfam" id="PF00271">
    <property type="entry name" value="Helicase_C"/>
    <property type="match status" value="1"/>
</dbReference>
<dbReference type="SMART" id="SM00490">
    <property type="entry name" value="HELICc"/>
    <property type="match status" value="1"/>
</dbReference>
<keyword evidence="7" id="KW-0694">RNA-binding</keyword>
<name>A0A8H7RZD2_9FUNG</name>
<evidence type="ECO:0000256" key="12">
    <source>
        <dbReference type="ARBA" id="ARBA00032223"/>
    </source>
</evidence>
<dbReference type="SUPFAM" id="SSF52540">
    <property type="entry name" value="P-loop containing nucleoside triphosphate hydrolases"/>
    <property type="match status" value="2"/>
</dbReference>
<comment type="caution">
    <text evidence="21">The sequence shown here is derived from an EMBL/GenBank/DDBJ whole genome shotgun (WGS) entry which is preliminary data.</text>
</comment>
<dbReference type="PROSITE" id="PS51192">
    <property type="entry name" value="HELICASE_ATP_BIND_1"/>
    <property type="match status" value="1"/>
</dbReference>
<dbReference type="EC" id="3.6.4.13" evidence="1"/>
<dbReference type="Pfam" id="PF00270">
    <property type="entry name" value="DEAD"/>
    <property type="match status" value="1"/>
</dbReference>
<keyword evidence="6 15" id="KW-0067">ATP-binding</keyword>
<reference evidence="21 22" key="1">
    <citation type="submission" date="2020-12" db="EMBL/GenBank/DDBJ databases">
        <title>Metabolic potential, ecology and presence of endohyphal bacteria is reflected in genomic diversity of Mucoromycotina.</title>
        <authorList>
            <person name="Muszewska A."/>
            <person name="Okrasinska A."/>
            <person name="Steczkiewicz K."/>
            <person name="Drgas O."/>
            <person name="Orlowska M."/>
            <person name="Perlinska-Lenart U."/>
            <person name="Aleksandrzak-Piekarczyk T."/>
            <person name="Szatraj K."/>
            <person name="Zielenkiewicz U."/>
            <person name="Pilsyk S."/>
            <person name="Malc E."/>
            <person name="Mieczkowski P."/>
            <person name="Kruszewska J.S."/>
            <person name="Biernat P."/>
            <person name="Pawlowska J."/>
        </authorList>
    </citation>
    <scope>NUCLEOTIDE SEQUENCE [LARGE SCALE GENOMIC DNA]</scope>
    <source>
        <strain evidence="21 22">CBS 142.35</strain>
    </source>
</reference>
<dbReference type="AlphaFoldDB" id="A0A8H7RZD2"/>
<evidence type="ECO:0000256" key="1">
    <source>
        <dbReference type="ARBA" id="ARBA00012552"/>
    </source>
</evidence>
<evidence type="ECO:0000256" key="13">
    <source>
        <dbReference type="ARBA" id="ARBA00047984"/>
    </source>
</evidence>
<protein>
    <recommendedName>
        <fullName evidence="10">ATP-dependent RNA helicase eIF4A</fullName>
        <ecNumber evidence="1">3.6.4.13</ecNumber>
    </recommendedName>
    <alternativeName>
        <fullName evidence="12">Eukaryotic initiation factor 4A</fullName>
    </alternativeName>
</protein>
<evidence type="ECO:0000256" key="9">
    <source>
        <dbReference type="ARBA" id="ARBA00024352"/>
    </source>
</evidence>
<dbReference type="GO" id="GO:0003723">
    <property type="term" value="F:RNA binding"/>
    <property type="evidence" value="ECO:0007669"/>
    <property type="project" value="UniProtKB-KW"/>
</dbReference>
<evidence type="ECO:0000256" key="8">
    <source>
        <dbReference type="ARBA" id="ARBA00022917"/>
    </source>
</evidence>
<dbReference type="InterPro" id="IPR029063">
    <property type="entry name" value="SAM-dependent_MTases_sf"/>
</dbReference>
<dbReference type="GO" id="GO:0003743">
    <property type="term" value="F:translation initiation factor activity"/>
    <property type="evidence" value="ECO:0007669"/>
    <property type="project" value="UniProtKB-KW"/>
</dbReference>
<evidence type="ECO:0000256" key="11">
    <source>
        <dbReference type="ARBA" id="ARBA00024769"/>
    </source>
</evidence>
<feature type="domain" description="DEAD-box RNA helicase Q" evidence="20">
    <location>
        <begin position="344"/>
        <end position="372"/>
    </location>
</feature>
<keyword evidence="5 15" id="KW-0347">Helicase</keyword>
<dbReference type="InterPro" id="IPR000629">
    <property type="entry name" value="RNA-helicase_DEAD-box_CS"/>
</dbReference>
<dbReference type="CDD" id="cd18787">
    <property type="entry name" value="SF2_C_DEAD"/>
    <property type="match status" value="1"/>
</dbReference>
<keyword evidence="2" id="KW-0396">Initiation factor</keyword>
<evidence type="ECO:0000256" key="3">
    <source>
        <dbReference type="ARBA" id="ARBA00022741"/>
    </source>
</evidence>
<dbReference type="PROSITE" id="PS51195">
    <property type="entry name" value="Q_MOTIF"/>
    <property type="match status" value="1"/>
</dbReference>
<feature type="region of interest" description="Disordered" evidence="16">
    <location>
        <begin position="70"/>
        <end position="93"/>
    </location>
</feature>
<dbReference type="FunFam" id="3.40.50.300:FF:000089">
    <property type="entry name" value="Eukaryotic initiation factor 4A-II"/>
    <property type="match status" value="1"/>
</dbReference>
<comment type="similarity">
    <text evidence="9">Belongs to the DEAD box helicase family. eIF4A subfamily.</text>
</comment>
<dbReference type="PROSITE" id="PS51194">
    <property type="entry name" value="HELICASE_CTER"/>
    <property type="match status" value="1"/>
</dbReference>
<evidence type="ECO:0000313" key="22">
    <source>
        <dbReference type="Proteomes" id="UP000646827"/>
    </source>
</evidence>
<dbReference type="OrthoDB" id="10265785at2759"/>
<dbReference type="InterPro" id="IPR044728">
    <property type="entry name" value="EIF4A_DEADc"/>
</dbReference>
<keyword evidence="17" id="KW-0812">Transmembrane</keyword>
<keyword evidence="3 15" id="KW-0547">Nucleotide-binding</keyword>
<dbReference type="SUPFAM" id="SSF53335">
    <property type="entry name" value="S-adenosyl-L-methionine-dependent methyltransferases"/>
    <property type="match status" value="1"/>
</dbReference>
<comment type="function">
    <text evidence="11">ATP-dependent RNA helicase which is a subunit of the eIF4F complex involved in cap recognition and is required for mRNA binding to ribosome. In the current model of translation initiation, eIF4A unwinds RNA secondary structures in the 5'-UTR of mRNAs which is necessary to allow efficient binding of the small ribosomal subunit, and subsequent scanning for the initiator codon.</text>
</comment>
<evidence type="ECO:0000256" key="16">
    <source>
        <dbReference type="SAM" id="MobiDB-lite"/>
    </source>
</evidence>
<keyword evidence="8" id="KW-0648">Protein biosynthesis</keyword>
<evidence type="ECO:0000256" key="14">
    <source>
        <dbReference type="PROSITE-ProRule" id="PRU00552"/>
    </source>
</evidence>
<keyword evidence="17" id="KW-0472">Membrane</keyword>
<sequence>MTKKKSSPTFRPRASPSIKYTKLPPNVGQTPPNAGGKKASPRLAPLLIGGGLLYVTATCVSMLVFKSKSDTANQNDPEKRHQQQQQKSAENFDTSPVWEKIAKSYDKEIDWDELIMGIGVMRRFLIGQAKGDVLEVSTGTGRNFDYYKPEQTDSIRYTDRNQGMLTEATSKFDKFKDNFHKTFVEFKQGNVNEQPAGRFNTVVDTFGLCSCGDPEEALISMAEACKPNEESRILLLEHGRSHYDWLNRILDSNVDKHVTKWGCWWNRDLMGLFEKEKVKEKLEIVKVHRFHLGTTCYIIAKPRIQQQNNNDNNNNNNKEEEENNEPLQEITDHEIESNWEEVVDNFDNMNLKTDLLRGVYAYGFERPSAIQQRAIMPVIKGHDVIAQAQSGTGKTATFSISILQSIDTSLKETQALILAPTRELALQIQKVVLALGDFMGIECHACIGGTNVREDIAKLQSGCHIVVGTPGRVFDMIQNRRAFKTDSVKMFVLDEADEMLSRGFKEQIYDVFQLLPGSTQVVLLSATMPSDVLEVTTKFMREPVRILVKRDELTLEGIKQFYIGVDKEEWKLDTLCDLYETVTITQAVIFCNTRRKVDWLTDKLHAREFTVSAMHGDMDQAQRDVIMKEFRSGSSRVLITTDLLARGIDVQQVSLVINYDLPSNRENYIHRIGRGGRFGRKGVAINFVTNEDVRMMRDIEQFYNTQIEEMPMNVADLI</sequence>
<evidence type="ECO:0000256" key="7">
    <source>
        <dbReference type="ARBA" id="ARBA00022884"/>
    </source>
</evidence>
<feature type="compositionally biased region" description="Polar residues" evidence="16">
    <location>
        <begin position="83"/>
        <end position="93"/>
    </location>
</feature>
<feature type="region of interest" description="Disordered" evidence="16">
    <location>
        <begin position="306"/>
        <end position="327"/>
    </location>
</feature>
<dbReference type="FunFam" id="3.40.50.300:FF:000031">
    <property type="entry name" value="Eukaryotic initiation factor 4A-III"/>
    <property type="match status" value="1"/>
</dbReference>
<proteinExistence type="inferred from homology"/>
<evidence type="ECO:0000256" key="17">
    <source>
        <dbReference type="SAM" id="Phobius"/>
    </source>
</evidence>
<dbReference type="SMART" id="SM00487">
    <property type="entry name" value="DEXDc"/>
    <property type="match status" value="1"/>
</dbReference>
<evidence type="ECO:0000256" key="6">
    <source>
        <dbReference type="ARBA" id="ARBA00022840"/>
    </source>
</evidence>
<feature type="domain" description="Helicase C-terminal" evidence="19">
    <location>
        <begin position="557"/>
        <end position="718"/>
    </location>
</feature>
<evidence type="ECO:0000259" key="18">
    <source>
        <dbReference type="PROSITE" id="PS51192"/>
    </source>
</evidence>
<evidence type="ECO:0000259" key="20">
    <source>
        <dbReference type="PROSITE" id="PS51195"/>
    </source>
</evidence>
<keyword evidence="4 15" id="KW-0378">Hydrolase</keyword>
<dbReference type="Proteomes" id="UP000646827">
    <property type="component" value="Unassembled WGS sequence"/>
</dbReference>
<keyword evidence="22" id="KW-1185">Reference proteome</keyword>
<dbReference type="InterPro" id="IPR001650">
    <property type="entry name" value="Helicase_C-like"/>
</dbReference>
<dbReference type="GO" id="GO:0003724">
    <property type="term" value="F:RNA helicase activity"/>
    <property type="evidence" value="ECO:0007669"/>
    <property type="project" value="UniProtKB-EC"/>
</dbReference>
<evidence type="ECO:0000256" key="15">
    <source>
        <dbReference type="RuleBase" id="RU000492"/>
    </source>
</evidence>
<keyword evidence="17" id="KW-1133">Transmembrane helix</keyword>
<gene>
    <name evidence="21" type="ORF">INT45_010455</name>
</gene>
<evidence type="ECO:0000256" key="2">
    <source>
        <dbReference type="ARBA" id="ARBA00022540"/>
    </source>
</evidence>
<feature type="short sequence motif" description="Q motif" evidence="14">
    <location>
        <begin position="344"/>
        <end position="372"/>
    </location>
</feature>
<dbReference type="InterPro" id="IPR027417">
    <property type="entry name" value="P-loop_NTPase"/>
</dbReference>
<evidence type="ECO:0000313" key="21">
    <source>
        <dbReference type="EMBL" id="KAG2219941.1"/>
    </source>
</evidence>
<dbReference type="InterPro" id="IPR014001">
    <property type="entry name" value="Helicase_ATP-bd"/>
</dbReference>
<evidence type="ECO:0000256" key="5">
    <source>
        <dbReference type="ARBA" id="ARBA00022806"/>
    </source>
</evidence>
<dbReference type="Gene3D" id="3.40.50.150">
    <property type="entry name" value="Vaccinia Virus protein VP39"/>
    <property type="match status" value="1"/>
</dbReference>
<comment type="catalytic activity">
    <reaction evidence="13">
        <text>ATP + H2O = ADP + phosphate + H(+)</text>
        <dbReference type="Rhea" id="RHEA:13065"/>
        <dbReference type="ChEBI" id="CHEBI:15377"/>
        <dbReference type="ChEBI" id="CHEBI:15378"/>
        <dbReference type="ChEBI" id="CHEBI:30616"/>
        <dbReference type="ChEBI" id="CHEBI:43474"/>
        <dbReference type="ChEBI" id="CHEBI:456216"/>
        <dbReference type="EC" id="3.6.4.13"/>
    </reaction>
</comment>
<dbReference type="GO" id="GO:0005524">
    <property type="term" value="F:ATP binding"/>
    <property type="evidence" value="ECO:0007669"/>
    <property type="project" value="UniProtKB-KW"/>
</dbReference>
<dbReference type="InterPro" id="IPR011545">
    <property type="entry name" value="DEAD/DEAH_box_helicase_dom"/>
</dbReference>
<feature type="domain" description="Helicase ATP-binding" evidence="18">
    <location>
        <begin position="375"/>
        <end position="546"/>
    </location>
</feature>
<dbReference type="PROSITE" id="PS00039">
    <property type="entry name" value="DEAD_ATP_HELICASE"/>
    <property type="match status" value="1"/>
</dbReference>
<evidence type="ECO:0000256" key="10">
    <source>
        <dbReference type="ARBA" id="ARBA00024412"/>
    </source>
</evidence>
<dbReference type="CDD" id="cd18046">
    <property type="entry name" value="DEADc_EIF4AII_EIF4AI_DDX2"/>
    <property type="match status" value="1"/>
</dbReference>
<evidence type="ECO:0000256" key="4">
    <source>
        <dbReference type="ARBA" id="ARBA00022801"/>
    </source>
</evidence>
<dbReference type="PANTHER" id="PTHR47958">
    <property type="entry name" value="ATP-DEPENDENT RNA HELICASE DBP3"/>
    <property type="match status" value="1"/>
</dbReference>
<dbReference type="EMBL" id="JAEPRB010000158">
    <property type="protein sequence ID" value="KAG2219941.1"/>
    <property type="molecule type" value="Genomic_DNA"/>
</dbReference>
<dbReference type="GO" id="GO:0016787">
    <property type="term" value="F:hydrolase activity"/>
    <property type="evidence" value="ECO:0007669"/>
    <property type="project" value="UniProtKB-KW"/>
</dbReference>
<dbReference type="Pfam" id="PF13489">
    <property type="entry name" value="Methyltransf_23"/>
    <property type="match status" value="1"/>
</dbReference>
<feature type="region of interest" description="Disordered" evidence="16">
    <location>
        <begin position="1"/>
        <end position="41"/>
    </location>
</feature>
<accession>A0A8H7RZD2</accession>
<dbReference type="Gene3D" id="3.40.50.300">
    <property type="entry name" value="P-loop containing nucleotide triphosphate hydrolases"/>
    <property type="match status" value="2"/>
</dbReference>